<dbReference type="OrthoDB" id="3433125at2759"/>
<evidence type="ECO:0000256" key="1">
    <source>
        <dbReference type="SAM" id="MobiDB-lite"/>
    </source>
</evidence>
<dbReference type="EMBL" id="KI912114">
    <property type="protein sequence ID" value="ETS78834.1"/>
    <property type="molecule type" value="Genomic_DNA"/>
</dbReference>
<dbReference type="HOGENOM" id="CLU_909462_0_0_1"/>
<dbReference type="PANTHER" id="PTHR38887">
    <property type="entry name" value="CHROMOSOME 21, WHOLE GENOME SHOTGUN SEQUENCE"/>
    <property type="match status" value="1"/>
</dbReference>
<gene>
    <name evidence="2" type="ORF">PFICI_08687</name>
</gene>
<feature type="region of interest" description="Disordered" evidence="1">
    <location>
        <begin position="236"/>
        <end position="306"/>
    </location>
</feature>
<feature type="region of interest" description="Disordered" evidence="1">
    <location>
        <begin position="194"/>
        <end position="217"/>
    </location>
</feature>
<dbReference type="RefSeq" id="XP_007835459.1">
    <property type="nucleotide sequence ID" value="XM_007837268.1"/>
</dbReference>
<dbReference type="InParanoid" id="W3WYI1"/>
<proteinExistence type="predicted"/>
<dbReference type="GeneID" id="19273700"/>
<sequence length="306" mass="34048">MGDSSTAAQLPRVVILPQRRPKQRRRGFVRAYAPDLMHCGIDQATFLDFIDGLNKAVSSSPLADTFNLSGAAVGAVPASVASFLPLTGMSIQVAASVYTEISSRKGQNSYLLKMNDELLRPRGLYCLVMAYDTNFRRDHMAQDLGPDPVALMLRTATNQSSSVREKIRSNDGVTGASSFPEAAELIFPDLKDDVLTRGESGTDDSEDSESRGSGSSFASRLVERAAAYNARQDLKSQVKFQRKNPTSLINPLLDPSAELGDKDLRKQEKKATKQEKKWEKEDRKAEKRQLKHPEREPRERKIREYV</sequence>
<dbReference type="InterPro" id="IPR053221">
    <property type="entry name" value="Burnettramic_acid_biosynth"/>
</dbReference>
<feature type="compositionally biased region" description="Basic and acidic residues" evidence="1">
    <location>
        <begin position="259"/>
        <end position="306"/>
    </location>
</feature>
<protein>
    <submittedName>
        <fullName evidence="2">Uncharacterized protein</fullName>
    </submittedName>
</protein>
<dbReference type="Proteomes" id="UP000030651">
    <property type="component" value="Unassembled WGS sequence"/>
</dbReference>
<name>W3WYI1_PESFW</name>
<dbReference type="KEGG" id="pfy:PFICI_08687"/>
<keyword evidence="3" id="KW-1185">Reference proteome</keyword>
<reference evidence="3" key="1">
    <citation type="journal article" date="2015" name="BMC Genomics">
        <title>Genomic and transcriptomic analysis of the endophytic fungus Pestalotiopsis fici reveals its lifestyle and high potential for synthesis of natural products.</title>
        <authorList>
            <person name="Wang X."/>
            <person name="Zhang X."/>
            <person name="Liu L."/>
            <person name="Xiang M."/>
            <person name="Wang W."/>
            <person name="Sun X."/>
            <person name="Che Y."/>
            <person name="Guo L."/>
            <person name="Liu G."/>
            <person name="Guo L."/>
            <person name="Wang C."/>
            <person name="Yin W.B."/>
            <person name="Stadler M."/>
            <person name="Zhang X."/>
            <person name="Liu X."/>
        </authorList>
    </citation>
    <scope>NUCLEOTIDE SEQUENCE [LARGE SCALE GENOMIC DNA]</scope>
    <source>
        <strain evidence="3">W106-1 / CGMCC3.15140</strain>
    </source>
</reference>
<dbReference type="eggNOG" id="ENOG502S0G3">
    <property type="taxonomic scope" value="Eukaryota"/>
</dbReference>
<evidence type="ECO:0000313" key="3">
    <source>
        <dbReference type="Proteomes" id="UP000030651"/>
    </source>
</evidence>
<dbReference type="AlphaFoldDB" id="W3WYI1"/>
<accession>W3WYI1</accession>
<evidence type="ECO:0000313" key="2">
    <source>
        <dbReference type="EMBL" id="ETS78834.1"/>
    </source>
</evidence>
<dbReference type="PANTHER" id="PTHR38887:SF1">
    <property type="entry name" value="RAS MODIFICATION PROTEIN ERF4"/>
    <property type="match status" value="1"/>
</dbReference>
<organism evidence="2 3">
    <name type="scientific">Pestalotiopsis fici (strain W106-1 / CGMCC3.15140)</name>
    <dbReference type="NCBI Taxonomy" id="1229662"/>
    <lineage>
        <taxon>Eukaryota</taxon>
        <taxon>Fungi</taxon>
        <taxon>Dikarya</taxon>
        <taxon>Ascomycota</taxon>
        <taxon>Pezizomycotina</taxon>
        <taxon>Sordariomycetes</taxon>
        <taxon>Xylariomycetidae</taxon>
        <taxon>Amphisphaeriales</taxon>
        <taxon>Sporocadaceae</taxon>
        <taxon>Pestalotiopsis</taxon>
    </lineage>
</organism>